<dbReference type="EMBL" id="ACEC01000031">
    <property type="protein sequence ID" value="EEG31562.1"/>
    <property type="molecule type" value="Genomic_DNA"/>
</dbReference>
<gene>
    <name evidence="2" type="ORF">CLOSTMETH_00776</name>
</gene>
<evidence type="ECO:0000256" key="1">
    <source>
        <dbReference type="SAM" id="MobiDB-lite"/>
    </source>
</evidence>
<evidence type="ECO:0000313" key="3">
    <source>
        <dbReference type="Proteomes" id="UP000003340"/>
    </source>
</evidence>
<dbReference type="AlphaFoldDB" id="C0EAC2"/>
<accession>C0EAC2</accession>
<dbReference type="HOGENOM" id="CLU_3287457_0_0_9"/>
<protein>
    <submittedName>
        <fullName evidence="2">Uncharacterized protein</fullName>
    </submittedName>
</protein>
<organism evidence="2 3">
    <name type="scientific">[Clostridium] methylpentosum DSM 5476</name>
    <dbReference type="NCBI Taxonomy" id="537013"/>
    <lineage>
        <taxon>Bacteria</taxon>
        <taxon>Bacillati</taxon>
        <taxon>Bacillota</taxon>
        <taxon>Clostridia</taxon>
        <taxon>Eubacteriales</taxon>
        <taxon>Oscillospiraceae</taxon>
        <taxon>Oscillospiraceae incertae sedis</taxon>
    </lineage>
</organism>
<reference evidence="2 3" key="2">
    <citation type="submission" date="2009-02" db="EMBL/GenBank/DDBJ databases">
        <title>Draft genome sequence of Clostridium methylpentosum (DSM 5476).</title>
        <authorList>
            <person name="Sudarsanam P."/>
            <person name="Ley R."/>
            <person name="Guruge J."/>
            <person name="Turnbaugh P.J."/>
            <person name="Mahowald M."/>
            <person name="Liep D."/>
            <person name="Gordon J."/>
        </authorList>
    </citation>
    <scope>NUCLEOTIDE SEQUENCE [LARGE SCALE GENOMIC DNA]</scope>
    <source>
        <strain evidence="2 3">DSM 5476</strain>
    </source>
</reference>
<proteinExistence type="predicted"/>
<sequence>MPPPSRAPYPSKKKELGTRSASRLSLVEEVDTLDPPSKAY</sequence>
<evidence type="ECO:0000313" key="2">
    <source>
        <dbReference type="EMBL" id="EEG31562.1"/>
    </source>
</evidence>
<keyword evidence="3" id="KW-1185">Reference proteome</keyword>
<feature type="region of interest" description="Disordered" evidence="1">
    <location>
        <begin position="1"/>
        <end position="40"/>
    </location>
</feature>
<comment type="caution">
    <text evidence="2">The sequence shown here is derived from an EMBL/GenBank/DDBJ whole genome shotgun (WGS) entry which is preliminary data.</text>
</comment>
<dbReference type="Proteomes" id="UP000003340">
    <property type="component" value="Unassembled WGS sequence"/>
</dbReference>
<name>C0EAC2_9FIRM</name>
<reference evidence="2 3" key="1">
    <citation type="submission" date="2009-01" db="EMBL/GenBank/DDBJ databases">
        <authorList>
            <person name="Fulton L."/>
            <person name="Clifton S."/>
            <person name="Fulton B."/>
            <person name="Xu J."/>
            <person name="Minx P."/>
            <person name="Pepin K.H."/>
            <person name="Johnson M."/>
            <person name="Bhonagiri V."/>
            <person name="Nash W.E."/>
            <person name="Mardis E.R."/>
            <person name="Wilson R.K."/>
        </authorList>
    </citation>
    <scope>NUCLEOTIDE SEQUENCE [LARGE SCALE GENOMIC DNA]</scope>
    <source>
        <strain evidence="2 3">DSM 5476</strain>
    </source>
</reference>